<dbReference type="InterPro" id="IPR039537">
    <property type="entry name" value="Retrotran_Ty1/copia-like"/>
</dbReference>
<dbReference type="Pfam" id="PF13976">
    <property type="entry name" value="gag_pre-integrs"/>
    <property type="match status" value="1"/>
</dbReference>
<dbReference type="InterPro" id="IPR013103">
    <property type="entry name" value="RVT_2"/>
</dbReference>
<evidence type="ECO:0000259" key="5">
    <source>
        <dbReference type="Pfam" id="PF25597"/>
    </source>
</evidence>
<evidence type="ECO:0000256" key="2">
    <source>
        <dbReference type="ARBA" id="ARBA00022801"/>
    </source>
</evidence>
<dbReference type="Gene3D" id="3.30.420.10">
    <property type="entry name" value="Ribonuclease H-like superfamily/Ribonuclease H"/>
    <property type="match status" value="1"/>
</dbReference>
<name>A0A5A7V0F0_CUCMM</name>
<feature type="domain" description="Retroviral polymerase SH3-like" evidence="5">
    <location>
        <begin position="369"/>
        <end position="428"/>
    </location>
</feature>
<evidence type="ECO:0000313" key="6">
    <source>
        <dbReference type="EMBL" id="KAA0060794.1"/>
    </source>
</evidence>
<dbReference type="Pfam" id="PF25597">
    <property type="entry name" value="SH3_retrovirus"/>
    <property type="match status" value="1"/>
</dbReference>
<dbReference type="EMBL" id="SSTE01005189">
    <property type="protein sequence ID" value="KAA0060794.1"/>
    <property type="molecule type" value="Genomic_DNA"/>
</dbReference>
<dbReference type="PANTHER" id="PTHR42648:SF27">
    <property type="entry name" value="RNA-DIRECTED DNA POLYMERASE"/>
    <property type="match status" value="1"/>
</dbReference>
<dbReference type="InterPro" id="IPR057670">
    <property type="entry name" value="SH3_retrovirus"/>
</dbReference>
<dbReference type="OrthoDB" id="418757at2759"/>
<evidence type="ECO:0000256" key="1">
    <source>
        <dbReference type="ARBA" id="ARBA00022723"/>
    </source>
</evidence>
<comment type="caution">
    <text evidence="6">The sequence shown here is derived from an EMBL/GenBank/DDBJ whole genome shotgun (WGS) entry which is preliminary data.</text>
</comment>
<accession>A0A5A7V0F0</accession>
<dbReference type="Pfam" id="PF07727">
    <property type="entry name" value="RVT_2"/>
    <property type="match status" value="2"/>
</dbReference>
<feature type="domain" description="GAG-pre-integrase" evidence="4">
    <location>
        <begin position="200"/>
        <end position="237"/>
    </location>
</feature>
<dbReference type="GO" id="GO:0003676">
    <property type="term" value="F:nucleic acid binding"/>
    <property type="evidence" value="ECO:0007669"/>
    <property type="project" value="InterPro"/>
</dbReference>
<protein>
    <submittedName>
        <fullName evidence="6">Integrase core domain</fullName>
    </submittedName>
</protein>
<organism evidence="6 7">
    <name type="scientific">Cucumis melo var. makuwa</name>
    <name type="common">Oriental melon</name>
    <dbReference type="NCBI Taxonomy" id="1194695"/>
    <lineage>
        <taxon>Eukaryota</taxon>
        <taxon>Viridiplantae</taxon>
        <taxon>Streptophyta</taxon>
        <taxon>Embryophyta</taxon>
        <taxon>Tracheophyta</taxon>
        <taxon>Spermatophyta</taxon>
        <taxon>Magnoliopsida</taxon>
        <taxon>eudicotyledons</taxon>
        <taxon>Gunneridae</taxon>
        <taxon>Pentapetalae</taxon>
        <taxon>rosids</taxon>
        <taxon>fabids</taxon>
        <taxon>Cucurbitales</taxon>
        <taxon>Cucurbitaceae</taxon>
        <taxon>Benincaseae</taxon>
        <taxon>Cucumis</taxon>
    </lineage>
</organism>
<evidence type="ECO:0000313" key="7">
    <source>
        <dbReference type="Proteomes" id="UP000321393"/>
    </source>
</evidence>
<keyword evidence="1" id="KW-0479">Metal-binding</keyword>
<dbReference type="Proteomes" id="UP000321393">
    <property type="component" value="Unassembled WGS sequence"/>
</dbReference>
<evidence type="ECO:0000259" key="3">
    <source>
        <dbReference type="Pfam" id="PF07727"/>
    </source>
</evidence>
<dbReference type="InterPro" id="IPR036397">
    <property type="entry name" value="RNaseH_sf"/>
</dbReference>
<evidence type="ECO:0000259" key="4">
    <source>
        <dbReference type="Pfam" id="PF13976"/>
    </source>
</evidence>
<dbReference type="InterPro" id="IPR025724">
    <property type="entry name" value="GAG-pre-integrase_dom"/>
</dbReference>
<dbReference type="InterPro" id="IPR012337">
    <property type="entry name" value="RNaseH-like_sf"/>
</dbReference>
<proteinExistence type="predicted"/>
<reference evidence="6 7" key="1">
    <citation type="submission" date="2019-08" db="EMBL/GenBank/DDBJ databases">
        <title>Draft genome sequences of two oriental melons (Cucumis melo L. var makuwa).</title>
        <authorList>
            <person name="Kwon S.-Y."/>
        </authorList>
    </citation>
    <scope>NUCLEOTIDE SEQUENCE [LARGE SCALE GENOMIC DNA]</scope>
    <source>
        <strain evidence="7">cv. SW 3</strain>
        <tissue evidence="6">Leaf</tissue>
    </source>
</reference>
<keyword evidence="2" id="KW-0378">Hydrolase</keyword>
<dbReference type="CDD" id="cd09272">
    <property type="entry name" value="RNase_HI_RT_Ty1"/>
    <property type="match status" value="1"/>
</dbReference>
<gene>
    <name evidence="6" type="ORF">E6C27_scaffold137G00120</name>
</gene>
<dbReference type="GO" id="GO:0046872">
    <property type="term" value="F:metal ion binding"/>
    <property type="evidence" value="ECO:0007669"/>
    <property type="project" value="UniProtKB-KW"/>
</dbReference>
<sequence length="844" mass="95732">MILVIADLCFVLMEECPPFPTKYASQSVRDAYDRWTKANDKAHLHTLASMSDILSKKHGTMVTARQIMDSLREIFGQPSIQIKQEANVVHSRRFAPSSSGSEKIQKRKEGKGKCHTIATEGKGKAKVAIKGKCFYCNDDEHWKTNCPKYLVKKKEKEGATNHVCSSLQETSSFKQLEESEMTLKVVTGEVISARAVRDAKLGHINLDRIGRLVKNGLLNELEDDSLPPCESCLEGKMTKRPYTGKGYRAKEPLELIHSDLCGPMNVKAKGGFKYFISSIDEYSRYGYLCLIEHKSEALEKFEYKAEVENLDYMIEHEIQSQLLAPGTPLQNGVSERRNRTLLDMSVSETPFELWRGRKLSLSHFRIWGCPTHVLVTNPKKLEPCSRLCQFVGYPKETRGGLFFDPQESRVFVSANATFLEEDHMRDHKPRSKLVLNEATDESTRVVDEVGPSSRVDETTTSAQVVIPDDGVEDPLSYKQAMNDVDKDVNGSIREREIQLGRILLSIATFYDYEIWQMNAKTAFLNGNLEESIFMSQPEGFITQGQEQKNVDEPCVYKKINKGKVAFLVLYVDNILLIGNDVEYLTDVKAWLAAQFQMKDLGEAQYVIGIQIIRDRKNKTLALSQATYIDKMLVRYSMQNSKKDLLPFKHGVHLSKEQCPKTPQEVEDMRRIPYASAVGSLMYAMLCTRPDICYAVGIVSRKSKSGSVFTLNGGAVVWRSIKQRCIADSTMEAEYVAACEAAKEAVWLRKFLHDLEVVPNMNLPITLYCDNSGAVANSKEPRSHKRGKYIERKYHLIREIVQRRDVIVTKIASEHNIADPFTKTLTAKVFKDHLESLGLRDMYIR</sequence>
<feature type="domain" description="Reverse transcriptase Ty1/copia-type" evidence="3">
    <location>
        <begin position="560"/>
        <end position="646"/>
    </location>
</feature>
<dbReference type="GO" id="GO:0016787">
    <property type="term" value="F:hydrolase activity"/>
    <property type="evidence" value="ECO:0007669"/>
    <property type="project" value="UniProtKB-KW"/>
</dbReference>
<dbReference type="AlphaFoldDB" id="A0A5A7V0F0"/>
<feature type="domain" description="Reverse transcriptase Ty1/copia-type" evidence="3">
    <location>
        <begin position="497"/>
        <end position="549"/>
    </location>
</feature>
<dbReference type="PANTHER" id="PTHR42648">
    <property type="entry name" value="TRANSPOSASE, PUTATIVE-RELATED"/>
    <property type="match status" value="1"/>
</dbReference>
<dbReference type="SUPFAM" id="SSF53098">
    <property type="entry name" value="Ribonuclease H-like"/>
    <property type="match status" value="1"/>
</dbReference>